<feature type="domain" description="Nudix hydrolase" evidence="1">
    <location>
        <begin position="7"/>
        <end position="162"/>
    </location>
</feature>
<dbReference type="GeneID" id="40088241"/>
<organism evidence="2 3">
    <name type="scientific">Agrobacterium phage Atu_ph07</name>
    <dbReference type="NCBI Taxonomy" id="2024264"/>
    <lineage>
        <taxon>Viruses</taxon>
        <taxon>Duplodnaviria</taxon>
        <taxon>Heunggongvirae</taxon>
        <taxon>Uroviricota</taxon>
        <taxon>Caudoviricetes</taxon>
        <taxon>Polybotosvirus</taxon>
        <taxon>Polybotosvirus Atuph07</taxon>
    </lineage>
</organism>
<dbReference type="PROSITE" id="PS51462">
    <property type="entry name" value="NUDIX"/>
    <property type="match status" value="1"/>
</dbReference>
<dbReference type="PANTHER" id="PTHR43736">
    <property type="entry name" value="ADP-RIBOSE PYROPHOSPHATASE"/>
    <property type="match status" value="1"/>
</dbReference>
<dbReference type="SUPFAM" id="SSF55811">
    <property type="entry name" value="Nudix"/>
    <property type="match status" value="1"/>
</dbReference>
<dbReference type="Gene3D" id="3.90.79.10">
    <property type="entry name" value="Nucleoside Triphosphate Pyrophosphohydrolase"/>
    <property type="match status" value="1"/>
</dbReference>
<name>A0A2L0UZS8_9CAUD</name>
<sequence>MFKYAHPRPAVTATIVLVTHDNHFLCGLRGRKDSAFSGYYCIPGGFMDPLVEEGDMVEFDESLLSEGETIEETAIREIFEETGIVITEDRLQLAKVKSKPKTDPRCHVVNICYYVRLTAQEEDDSRAGDDLAELSTFTHHEISNMTLAFNHNEIVDDVWEIINGK</sequence>
<proteinExistence type="predicted"/>
<dbReference type="Pfam" id="PF00293">
    <property type="entry name" value="NUDIX"/>
    <property type="match status" value="1"/>
</dbReference>
<dbReference type="CDD" id="cd18873">
    <property type="entry name" value="NUDIX_NadM_like"/>
    <property type="match status" value="1"/>
</dbReference>
<reference evidence="2 3" key="1">
    <citation type="submission" date="2017-06" db="EMBL/GenBank/DDBJ databases">
        <authorList>
            <person name="Kim H.J."/>
            <person name="Triplett B.A."/>
        </authorList>
    </citation>
    <scope>NUCLEOTIDE SEQUENCE [LARGE SCALE GENOMIC DNA]</scope>
</reference>
<accession>A0A2L0UZS8</accession>
<keyword evidence="2" id="KW-0378">Hydrolase</keyword>
<dbReference type="PANTHER" id="PTHR43736:SF2">
    <property type="entry name" value="MUTT_NUDIX FAMILY PROTEIN"/>
    <property type="match status" value="1"/>
</dbReference>
<keyword evidence="3" id="KW-1185">Reference proteome</keyword>
<evidence type="ECO:0000259" key="1">
    <source>
        <dbReference type="PROSITE" id="PS51462"/>
    </source>
</evidence>
<protein>
    <submittedName>
        <fullName evidence="2">ADP-ribose pyrophosphatase</fullName>
        <ecNumber evidence="2">3.6.1.13</ecNumber>
    </submittedName>
</protein>
<evidence type="ECO:0000313" key="3">
    <source>
        <dbReference type="Proteomes" id="UP000223025"/>
    </source>
</evidence>
<dbReference type="GO" id="GO:0047631">
    <property type="term" value="F:ADP-ribose diphosphatase activity"/>
    <property type="evidence" value="ECO:0007669"/>
    <property type="project" value="UniProtKB-EC"/>
</dbReference>
<dbReference type="EMBL" id="MF403008">
    <property type="protein sequence ID" value="AUZ95020.1"/>
    <property type="molecule type" value="Genomic_DNA"/>
</dbReference>
<dbReference type="RefSeq" id="YP_009611903.1">
    <property type="nucleotide sequence ID" value="NC_042013.1"/>
</dbReference>
<dbReference type="InterPro" id="IPR015797">
    <property type="entry name" value="NUDIX_hydrolase-like_dom_sf"/>
</dbReference>
<dbReference type="KEGG" id="vg:40088241"/>
<evidence type="ECO:0000313" key="2">
    <source>
        <dbReference type="EMBL" id="AUZ95020.1"/>
    </source>
</evidence>
<dbReference type="Proteomes" id="UP000223025">
    <property type="component" value="Segment"/>
</dbReference>
<dbReference type="InterPro" id="IPR000086">
    <property type="entry name" value="NUDIX_hydrolase_dom"/>
</dbReference>
<dbReference type="EC" id="3.6.1.13" evidence="2"/>